<organism evidence="1 2">
    <name type="scientific">Amphibacillus marinus</name>
    <dbReference type="NCBI Taxonomy" id="872970"/>
    <lineage>
        <taxon>Bacteria</taxon>
        <taxon>Bacillati</taxon>
        <taxon>Bacillota</taxon>
        <taxon>Bacilli</taxon>
        <taxon>Bacillales</taxon>
        <taxon>Bacillaceae</taxon>
        <taxon>Amphibacillus</taxon>
    </lineage>
</organism>
<dbReference type="RefSeq" id="WP_091498081.1">
    <property type="nucleotide sequence ID" value="NZ_FODJ01000007.1"/>
</dbReference>
<reference evidence="1 2" key="1">
    <citation type="submission" date="2016-10" db="EMBL/GenBank/DDBJ databases">
        <authorList>
            <person name="de Groot N.N."/>
        </authorList>
    </citation>
    <scope>NUCLEOTIDE SEQUENCE [LARGE SCALE GENOMIC DNA]</scope>
    <source>
        <strain evidence="1 2">CGMCC 1.10434</strain>
    </source>
</reference>
<dbReference type="Proteomes" id="UP000199300">
    <property type="component" value="Unassembled WGS sequence"/>
</dbReference>
<gene>
    <name evidence="1" type="ORF">SAMN04488134_107161</name>
</gene>
<evidence type="ECO:0000313" key="2">
    <source>
        <dbReference type="Proteomes" id="UP000199300"/>
    </source>
</evidence>
<evidence type="ECO:0008006" key="3">
    <source>
        <dbReference type="Google" id="ProtNLM"/>
    </source>
</evidence>
<keyword evidence="2" id="KW-1185">Reference proteome</keyword>
<proteinExistence type="predicted"/>
<dbReference type="STRING" id="872970.SAMN04488134_107161"/>
<sequence>MKFSSLKKNIVLLIIKDHNMAGIIDIIKEYLNVTAEQVFHIIDYLVRSKLVVFEDGKLVITLEGYSSLSYAKLSNITIESMSEIKYIVNEASLENYIPKKL</sequence>
<evidence type="ECO:0000313" key="1">
    <source>
        <dbReference type="EMBL" id="SEO44556.1"/>
    </source>
</evidence>
<name>A0A1H8PS02_9BACI</name>
<protein>
    <recommendedName>
        <fullName evidence="3">YjcQ protein</fullName>
    </recommendedName>
</protein>
<dbReference type="EMBL" id="FODJ01000007">
    <property type="protein sequence ID" value="SEO44556.1"/>
    <property type="molecule type" value="Genomic_DNA"/>
</dbReference>
<dbReference type="AlphaFoldDB" id="A0A1H8PS02"/>
<accession>A0A1H8PS02</accession>